<gene>
    <name evidence="4" type="ORF">H4W34_006891</name>
</gene>
<dbReference type="RefSeq" id="WP_192762996.1">
    <property type="nucleotide sequence ID" value="NZ_JADBDZ010000001.1"/>
</dbReference>
<dbReference type="EMBL" id="JADBDZ010000001">
    <property type="protein sequence ID" value="MBE1537058.1"/>
    <property type="molecule type" value="Genomic_DNA"/>
</dbReference>
<organism evidence="4 5">
    <name type="scientific">Actinomadura algeriensis</name>
    <dbReference type="NCBI Taxonomy" id="1679523"/>
    <lineage>
        <taxon>Bacteria</taxon>
        <taxon>Bacillati</taxon>
        <taxon>Actinomycetota</taxon>
        <taxon>Actinomycetes</taxon>
        <taxon>Streptosporangiales</taxon>
        <taxon>Thermomonosporaceae</taxon>
        <taxon>Actinomadura</taxon>
    </lineage>
</organism>
<evidence type="ECO:0000256" key="1">
    <source>
        <dbReference type="SAM" id="Coils"/>
    </source>
</evidence>
<dbReference type="InterPro" id="IPR011990">
    <property type="entry name" value="TPR-like_helical_dom_sf"/>
</dbReference>
<feature type="coiled-coil region" evidence="1">
    <location>
        <begin position="618"/>
        <end position="645"/>
    </location>
</feature>
<protein>
    <submittedName>
        <fullName evidence="4">Tetratricopeptide (TPR) repeat protein</fullName>
    </submittedName>
</protein>
<evidence type="ECO:0000313" key="5">
    <source>
        <dbReference type="Proteomes" id="UP000627838"/>
    </source>
</evidence>
<keyword evidence="1" id="KW-0175">Coiled coil</keyword>
<dbReference type="InterPro" id="IPR024983">
    <property type="entry name" value="CHAT_dom"/>
</dbReference>
<evidence type="ECO:0000256" key="2">
    <source>
        <dbReference type="SAM" id="MobiDB-lite"/>
    </source>
</evidence>
<proteinExistence type="predicted"/>
<evidence type="ECO:0000313" key="4">
    <source>
        <dbReference type="EMBL" id="MBE1537058.1"/>
    </source>
</evidence>
<name>A0ABR9K2W6_9ACTN</name>
<accession>A0ABR9K2W6</accession>
<dbReference type="Proteomes" id="UP000627838">
    <property type="component" value="Unassembled WGS sequence"/>
</dbReference>
<reference evidence="4 5" key="1">
    <citation type="submission" date="2020-10" db="EMBL/GenBank/DDBJ databases">
        <title>Sequencing the genomes of 1000 actinobacteria strains.</title>
        <authorList>
            <person name="Klenk H.-P."/>
        </authorList>
    </citation>
    <scope>NUCLEOTIDE SEQUENCE [LARGE SCALE GENOMIC DNA]</scope>
    <source>
        <strain evidence="4 5">DSM 46744</strain>
    </source>
</reference>
<dbReference type="Pfam" id="PF12770">
    <property type="entry name" value="CHAT"/>
    <property type="match status" value="1"/>
</dbReference>
<comment type="caution">
    <text evidence="4">The sequence shown here is derived from an EMBL/GenBank/DDBJ whole genome shotgun (WGS) entry which is preliminary data.</text>
</comment>
<keyword evidence="5" id="KW-1185">Reference proteome</keyword>
<sequence>MTDAPDFEFLLLEPRARHAAAPAGTDAARAAARDIAFLLAGRHSLLGTPDDLPEMIERAEEALGGPDEGRHVELRCLAAEARAERWISAYDAGKTPGTGDLDRAIEHLTAALDAGEGTAFHEEIVRELGTALFRRAEALPEDPAERRKYIDRSVVHLRTARDLAPDDAPDLLFMLGLCFVYRLEEGRARPGEREEAIGCLTAVWDDLPPGDELGPDIAMDIGDLHYDAYLDTDAEEREEEVAALTRAIEWCRRAVDEPSGYARFRLGTALSRRHLLGAGEPGDGDTARRLLTDVLPELPREAAAFAHRELGDLAMSRATARPGASGRTDERADEQASDPTDEQAAEIAEACGRYRAAFLADGSPDWNGSIHALIADALFQFSPAQPGSIDDVREPLHHASTAWRLLGPGPERRGTGYQLFSLLFSVLQDLLAPDLPADLLDLVVEVCGEVGPEFDEDMRRADDDAVRAEFGAFHGMMLAQRGDRRNDPGDLGAAGPVLDAAYELADLDDPEQELGVLLLSGGYAFLATNFQGPTSTARAKDLLRRLLRSDPDDLDVRFVLALVLGVETTVDQDLTLLREAVREVELLHADLPVGDGRRERLLQLLAPLYDGLAGRTGRVDHAEKAQRFREELGRLNERSDAYSDDARTGLMAVNALSGALSEASGGKRSSVMRDRLDKADSLLRRMPADSPLRKTIGAYRQMASWTRAGQSSDGDTFRDISARLTELSGHLQETGPDHPYQAMLRMQFAAELARLGNVTSDMSLITHAMEYIPDLPTEADKEDMTQLLSQSGGVMVTYAGWSISRDPAWLRDCLRRIEWLVEQPGLPPVYRLGLKILCAVVRRDMGDRAVSRELVLAALRQVGQLVLLQSTSDDALVSVRQIGSLQQVYGRWFVDDNDPRGLVAFLEHTRGLVLHAATSVTDIPHLLEEAGRDDLAEQWRASPHGAPPGAPRDPAAWPENVEPTAELLMTGALSGLGFDDDLRDRVIDALAAAPAAARLFTAPDIAELAGALTETGADALVYLVPPVEGRPGAVVMLTAGGAVEWIPAPHFTAGPMRVLDHYADEQRAYLDLLGTPAGDSNDDADAAEERKEALRTAVQRVERALGQLCDWAWFAVLREVVPAARRLRPDGAAPRVVLVPVGRLGMVPWHAARRVPRDGGAPHYALHDLAISYAATGRQLADVARRPSRPLVEAPVIVSPEFGDLLWGWFECAELRERFYPGAVVYGQDAEGTSGHGTPQKLQKHFPGPDRAGASLVHTGCHAVALPDQPTQSYLQPVRGSEQVLRISTLLGDARGRDPRAPGGTIVLASCTSDLTRADHDEALTLATGFLTLGAATVLGTRWAVSDRYSAMLSIRLHELLAEGRPPRDALREAQLWMIDGACGPGGPADPALRAAADEVDAGSGLRAHDIMSWAGFTHQGR</sequence>
<dbReference type="Gene3D" id="1.25.40.10">
    <property type="entry name" value="Tetratricopeptide repeat domain"/>
    <property type="match status" value="1"/>
</dbReference>
<feature type="domain" description="CHAT" evidence="3">
    <location>
        <begin position="1103"/>
        <end position="1421"/>
    </location>
</feature>
<evidence type="ECO:0000259" key="3">
    <source>
        <dbReference type="Pfam" id="PF12770"/>
    </source>
</evidence>
<feature type="region of interest" description="Disordered" evidence="2">
    <location>
        <begin position="317"/>
        <end position="341"/>
    </location>
</feature>